<proteinExistence type="predicted"/>
<dbReference type="Proteomes" id="UP000807469">
    <property type="component" value="Unassembled WGS sequence"/>
</dbReference>
<name>A0A9P5YN91_9AGAR</name>
<dbReference type="EMBL" id="MU155488">
    <property type="protein sequence ID" value="KAF9472892.1"/>
    <property type="molecule type" value="Genomic_DNA"/>
</dbReference>
<comment type="caution">
    <text evidence="1">The sequence shown here is derived from an EMBL/GenBank/DDBJ whole genome shotgun (WGS) entry which is preliminary data.</text>
</comment>
<accession>A0A9P5YN91</accession>
<evidence type="ECO:0000313" key="1">
    <source>
        <dbReference type="EMBL" id="KAF9472892.1"/>
    </source>
</evidence>
<organism evidence="1 2">
    <name type="scientific">Pholiota conissans</name>
    <dbReference type="NCBI Taxonomy" id="109636"/>
    <lineage>
        <taxon>Eukaryota</taxon>
        <taxon>Fungi</taxon>
        <taxon>Dikarya</taxon>
        <taxon>Basidiomycota</taxon>
        <taxon>Agaricomycotina</taxon>
        <taxon>Agaricomycetes</taxon>
        <taxon>Agaricomycetidae</taxon>
        <taxon>Agaricales</taxon>
        <taxon>Agaricineae</taxon>
        <taxon>Strophariaceae</taxon>
        <taxon>Pholiota</taxon>
    </lineage>
</organism>
<reference evidence="1" key="1">
    <citation type="submission" date="2020-11" db="EMBL/GenBank/DDBJ databases">
        <authorList>
            <consortium name="DOE Joint Genome Institute"/>
            <person name="Ahrendt S."/>
            <person name="Riley R."/>
            <person name="Andreopoulos W."/>
            <person name="Labutti K."/>
            <person name="Pangilinan J."/>
            <person name="Ruiz-Duenas F.J."/>
            <person name="Barrasa J.M."/>
            <person name="Sanchez-Garcia M."/>
            <person name="Camarero S."/>
            <person name="Miyauchi S."/>
            <person name="Serrano A."/>
            <person name="Linde D."/>
            <person name="Babiker R."/>
            <person name="Drula E."/>
            <person name="Ayuso-Fernandez I."/>
            <person name="Pacheco R."/>
            <person name="Padilla G."/>
            <person name="Ferreira P."/>
            <person name="Barriuso J."/>
            <person name="Kellner H."/>
            <person name="Castanera R."/>
            <person name="Alfaro M."/>
            <person name="Ramirez L."/>
            <person name="Pisabarro A.G."/>
            <person name="Kuo A."/>
            <person name="Tritt A."/>
            <person name="Lipzen A."/>
            <person name="He G."/>
            <person name="Yan M."/>
            <person name="Ng V."/>
            <person name="Cullen D."/>
            <person name="Martin F."/>
            <person name="Rosso M.-N."/>
            <person name="Henrissat B."/>
            <person name="Hibbett D."/>
            <person name="Martinez A.T."/>
            <person name="Grigoriev I.V."/>
        </authorList>
    </citation>
    <scope>NUCLEOTIDE SEQUENCE</scope>
    <source>
        <strain evidence="1">CIRM-BRFM 674</strain>
    </source>
</reference>
<dbReference type="AlphaFoldDB" id="A0A9P5YN91"/>
<sequence>MESLNTLRDISSWNPEYLGSTPTIDPSISSHILAQLTSTTILKNLNPKLPWGLLNALTITASKEYSTSKSGAVWTIYTIEFMGRARMGGPRHKAYITLCENPVNSESYFGSIPTFHS</sequence>
<gene>
    <name evidence="1" type="ORF">BDN70DRAFT_937841</name>
</gene>
<protein>
    <submittedName>
        <fullName evidence="1">Uncharacterized protein</fullName>
    </submittedName>
</protein>
<evidence type="ECO:0000313" key="2">
    <source>
        <dbReference type="Proteomes" id="UP000807469"/>
    </source>
</evidence>
<keyword evidence="2" id="KW-1185">Reference proteome</keyword>